<name>A0A6P2DEV4_9BACT</name>
<organism evidence="14 15">
    <name type="scientific">Gemmata massiliana</name>
    <dbReference type="NCBI Taxonomy" id="1210884"/>
    <lineage>
        <taxon>Bacteria</taxon>
        <taxon>Pseudomonadati</taxon>
        <taxon>Planctomycetota</taxon>
        <taxon>Planctomycetia</taxon>
        <taxon>Gemmatales</taxon>
        <taxon>Gemmataceae</taxon>
        <taxon>Gemmata</taxon>
    </lineage>
</organism>
<evidence type="ECO:0000313" key="15">
    <source>
        <dbReference type="Proteomes" id="UP000464178"/>
    </source>
</evidence>
<evidence type="ECO:0000256" key="7">
    <source>
        <dbReference type="ARBA" id="ARBA00022723"/>
    </source>
</evidence>
<evidence type="ECO:0000256" key="6">
    <source>
        <dbReference type="ARBA" id="ARBA00022691"/>
    </source>
</evidence>
<dbReference type="GO" id="GO:0046872">
    <property type="term" value="F:metal ion binding"/>
    <property type="evidence" value="ECO:0007669"/>
    <property type="project" value="UniProtKB-KW"/>
</dbReference>
<evidence type="ECO:0000256" key="9">
    <source>
        <dbReference type="ARBA" id="ARBA00022884"/>
    </source>
</evidence>
<accession>A0A6P2DEV4</accession>
<feature type="domain" description="Hen1 N-terminal" evidence="13">
    <location>
        <begin position="1"/>
        <end position="241"/>
    </location>
</feature>
<dbReference type="Gene3D" id="3.40.50.150">
    <property type="entry name" value="Vaccinia Virus protein VP39"/>
    <property type="match status" value="1"/>
</dbReference>
<evidence type="ECO:0000259" key="13">
    <source>
        <dbReference type="Pfam" id="PF12623"/>
    </source>
</evidence>
<evidence type="ECO:0000256" key="5">
    <source>
        <dbReference type="ARBA" id="ARBA00022679"/>
    </source>
</evidence>
<dbReference type="AlphaFoldDB" id="A0A6P2DEV4"/>
<dbReference type="InterPro" id="IPR024740">
    <property type="entry name" value="Hen1_N"/>
</dbReference>
<keyword evidence="15" id="KW-1185">Reference proteome</keyword>
<dbReference type="EMBL" id="LR593886">
    <property type="protein sequence ID" value="VTS00196.1"/>
    <property type="molecule type" value="Genomic_DNA"/>
</dbReference>
<comment type="cofactor">
    <cofactor evidence="1">
        <name>Mg(2+)</name>
        <dbReference type="ChEBI" id="CHEBI:18420"/>
    </cofactor>
</comment>
<keyword evidence="4 14" id="KW-0489">Methyltransferase</keyword>
<dbReference type="GO" id="GO:0003723">
    <property type="term" value="F:RNA binding"/>
    <property type="evidence" value="ECO:0007669"/>
    <property type="project" value="UniProtKB-KW"/>
</dbReference>
<evidence type="ECO:0000256" key="2">
    <source>
        <dbReference type="ARBA" id="ARBA00009026"/>
    </source>
</evidence>
<evidence type="ECO:0000256" key="3">
    <source>
        <dbReference type="ARBA" id="ARBA00021330"/>
    </source>
</evidence>
<dbReference type="Pfam" id="PF13489">
    <property type="entry name" value="Methyltransf_23"/>
    <property type="match status" value="1"/>
</dbReference>
<dbReference type="PANTHER" id="PTHR21404:SF3">
    <property type="entry name" value="SMALL RNA 2'-O-METHYLTRANSFERASE"/>
    <property type="match status" value="1"/>
</dbReference>
<dbReference type="Pfam" id="PF12623">
    <property type="entry name" value="Hen1_L"/>
    <property type="match status" value="1"/>
</dbReference>
<keyword evidence="5 14" id="KW-0808">Transferase</keyword>
<evidence type="ECO:0000256" key="11">
    <source>
        <dbReference type="ARBA" id="ARBA00035025"/>
    </source>
</evidence>
<comment type="similarity">
    <text evidence="2">Belongs to the methyltransferase superfamily. HEN1 family.</text>
</comment>
<dbReference type="GO" id="GO:0001510">
    <property type="term" value="P:RNA methylation"/>
    <property type="evidence" value="ECO:0007669"/>
    <property type="project" value="InterPro"/>
</dbReference>
<dbReference type="KEGG" id="gms:SOIL9_82650"/>
<reference evidence="14 15" key="1">
    <citation type="submission" date="2019-05" db="EMBL/GenBank/DDBJ databases">
        <authorList>
            <consortium name="Science for Life Laboratories"/>
        </authorList>
    </citation>
    <scope>NUCLEOTIDE SEQUENCE [LARGE SCALE GENOMIC DNA]</scope>
    <source>
        <strain evidence="14">Soil9</strain>
    </source>
</reference>
<dbReference type="CDD" id="cd02440">
    <property type="entry name" value="AdoMet_MTases"/>
    <property type="match status" value="1"/>
</dbReference>
<evidence type="ECO:0000256" key="4">
    <source>
        <dbReference type="ARBA" id="ARBA00022603"/>
    </source>
</evidence>
<dbReference type="InterPro" id="IPR029063">
    <property type="entry name" value="SAM-dependent_MTases_sf"/>
</dbReference>
<dbReference type="PANTHER" id="PTHR21404">
    <property type="entry name" value="HEN1"/>
    <property type="match status" value="1"/>
</dbReference>
<keyword evidence="10" id="KW-0943">RNA-mediated gene silencing</keyword>
<dbReference type="NCBIfam" id="TIGR04074">
    <property type="entry name" value="bacter_Hen1"/>
    <property type="match status" value="1"/>
</dbReference>
<evidence type="ECO:0000256" key="12">
    <source>
        <dbReference type="ARBA" id="ARBA00048418"/>
    </source>
</evidence>
<evidence type="ECO:0000256" key="1">
    <source>
        <dbReference type="ARBA" id="ARBA00001946"/>
    </source>
</evidence>
<keyword evidence="9" id="KW-0694">RNA-binding</keyword>
<dbReference type="Gene3D" id="3.30.1610.20">
    <property type="entry name" value="Hen1, N-terminal domain"/>
    <property type="match status" value="1"/>
</dbReference>
<evidence type="ECO:0000313" key="14">
    <source>
        <dbReference type="EMBL" id="VTS00196.1"/>
    </source>
</evidence>
<evidence type="ECO:0000256" key="10">
    <source>
        <dbReference type="ARBA" id="ARBA00023158"/>
    </source>
</evidence>
<dbReference type="InterPro" id="IPR038546">
    <property type="entry name" value="Hen1_N_sf"/>
</dbReference>
<dbReference type="EC" id="2.1.1.386" evidence="11"/>
<protein>
    <recommendedName>
        <fullName evidence="3">Small RNA 2'-O-methyltransferase</fullName>
        <ecNumber evidence="11">2.1.1.386</ecNumber>
    </recommendedName>
</protein>
<dbReference type="InterPro" id="IPR026610">
    <property type="entry name" value="Hen1"/>
</dbReference>
<dbReference type="InterPro" id="IPR024026">
    <property type="entry name" value="3'-RNA_MeTfrase_Hen1_bac"/>
</dbReference>
<dbReference type="RefSeq" id="WP_162672101.1">
    <property type="nucleotide sequence ID" value="NZ_LR593886.1"/>
</dbReference>
<keyword evidence="6" id="KW-0949">S-adenosyl-L-methionine</keyword>
<dbReference type="Proteomes" id="UP000464178">
    <property type="component" value="Chromosome"/>
</dbReference>
<dbReference type="GO" id="GO:0031047">
    <property type="term" value="P:regulatory ncRNA-mediated gene silencing"/>
    <property type="evidence" value="ECO:0007669"/>
    <property type="project" value="UniProtKB-KW"/>
</dbReference>
<keyword evidence="8" id="KW-0460">Magnesium</keyword>
<evidence type="ECO:0000256" key="8">
    <source>
        <dbReference type="ARBA" id="ARBA00022842"/>
    </source>
</evidence>
<keyword evidence="7" id="KW-0479">Metal-binding</keyword>
<proteinExistence type="inferred from homology"/>
<dbReference type="GO" id="GO:0090486">
    <property type="term" value="F:small RNA 2'-O-methyltransferase activity"/>
    <property type="evidence" value="ECO:0007669"/>
    <property type="project" value="UniProtKB-EC"/>
</dbReference>
<dbReference type="SUPFAM" id="SSF53335">
    <property type="entry name" value="S-adenosyl-L-methionine-dependent methyltransferases"/>
    <property type="match status" value="1"/>
</dbReference>
<sequence length="469" mass="51878">MLLTVTTTRSPATDLGWLLHKHPDKVQSFDLTFGQAHVFYPEVADERCTAALVLDVDPVGLARQRRNTGNELLAQYVNDRPYAASSFLSVALSQVFGSALNGSCKAKPELAETPLPFVARLTALPCRRGGEGFLRRLFEPLGYEVSATRHPLDTHFPEWGESPYFTVELSATVRLADLLSHLYVLVPVLDDEKHYWVSTDEVDKLLRHGGNWLAAHPEKEQIAARYLRRQGKLVKSALSSLGRDEATDPDEAAAAQDLAEERLEARVSLHEQRLATVHAALRASGANRVLDLGCGEGKLLRLLATDPQFKEVIGVDVSVRSLEIARQRLDRQRLPDNLSDRLKLLHGALTYRDARLEGFDAAAVVEVIEHLDPPRLGAFERALFGAARPGVVVLTTPNSEYNVRFENLPAGKFRHADHRFEWTRAEFASWCAGVCAAHGYTARIDPLGDVDTEVGAPSQMAVFTRGGRE</sequence>
<comment type="catalytic activity">
    <reaction evidence="12">
        <text>small RNA 3'-end nucleotide + S-adenosyl-L-methionine = small RNA 3'-end 2'-O-methylnucleotide + S-adenosyl-L-homocysteine + H(+)</text>
        <dbReference type="Rhea" id="RHEA:37887"/>
        <dbReference type="Rhea" id="RHEA-COMP:10415"/>
        <dbReference type="Rhea" id="RHEA-COMP:10416"/>
        <dbReference type="ChEBI" id="CHEBI:15378"/>
        <dbReference type="ChEBI" id="CHEBI:57856"/>
        <dbReference type="ChEBI" id="CHEBI:59789"/>
        <dbReference type="ChEBI" id="CHEBI:74896"/>
        <dbReference type="ChEBI" id="CHEBI:74898"/>
        <dbReference type="EC" id="2.1.1.386"/>
    </reaction>
</comment>
<gene>
    <name evidence="14" type="ORF">SOIL9_82650</name>
</gene>